<dbReference type="PANTHER" id="PTHR11926">
    <property type="entry name" value="GLUCOSYL/GLUCURONOSYL TRANSFERASES"/>
    <property type="match status" value="1"/>
</dbReference>
<dbReference type="FunFam" id="3.40.50.2000:FF:000027">
    <property type="entry name" value="Glycosyltransferase"/>
    <property type="match status" value="1"/>
</dbReference>
<evidence type="ECO:0000256" key="1">
    <source>
        <dbReference type="ARBA" id="ARBA00009995"/>
    </source>
</evidence>
<dbReference type="Gene3D" id="3.40.50.2000">
    <property type="entry name" value="Glycogen Phosphorylase B"/>
    <property type="match status" value="2"/>
</dbReference>
<dbReference type="CDD" id="cd03784">
    <property type="entry name" value="GT1_Gtf-like"/>
    <property type="match status" value="1"/>
</dbReference>
<name>I2BHA9_LINUS</name>
<dbReference type="FunFam" id="3.40.50.2000:FF:000065">
    <property type="entry name" value="Glycosyltransferase"/>
    <property type="match status" value="1"/>
</dbReference>
<dbReference type="Pfam" id="PF00201">
    <property type="entry name" value="UDPGT"/>
    <property type="match status" value="1"/>
</dbReference>
<evidence type="ECO:0000256" key="3">
    <source>
        <dbReference type="ARBA" id="ARBA00022679"/>
    </source>
</evidence>
<dbReference type="InterPro" id="IPR002213">
    <property type="entry name" value="UDP_glucos_trans"/>
</dbReference>
<proteinExistence type="inferred from homology"/>
<dbReference type="SUPFAM" id="SSF53756">
    <property type="entry name" value="UDP-Glycosyltransferase/glycogen phosphorylase"/>
    <property type="match status" value="1"/>
</dbReference>
<sequence length="490" mass="54292">MTSTVAAVEKSQPHVVCVPYPTQGHINPMLHVAKLLHSRGFHVTFVNTDYNHKRLLKSWGAAASFPSGFDFESIPDGLPQSNNIDSSQSMTSLCVSITNNLLAPFRDLVQKLNDRNNVVSPRVSCIISDAAMGFTLDVARELGIPDALFLCPSACANLPLLSYPVLVERGLVPLKDSSYLTNGYLDTVVDCILGLNKNMRLKDLPTFMRTTNPNDVVFNFCIDQLARIPEGSALIMNTFDSLEQEVLSSISTLCPNLLSVGPLTNLLDQVKEEKVKNINTNLWAEHPESLKWLDSQEDNSVLYVNFGSVAVMTPDQLTEFAWGLAKSEKPFLWIIRPDLVYGNSEGALSVPSGFVEETRGRGLLTSWCNQEQVLKHRSVGGFLSHMGWNSTLESILNGVPIVCWPFFADQQTNCFYACREWGIGMEIGSEVKKGAVEKLVREVMGGEKGKEMKRKAMEWKLKAEEATQPGGSSFRNLDKLIEILLQNTTN</sequence>
<gene>
    <name evidence="4" type="primary">UGT85R5</name>
</gene>
<protein>
    <submittedName>
        <fullName evidence="4">UDP-glycosyltransferase 1</fullName>
    </submittedName>
</protein>
<dbReference type="EMBL" id="JN088378">
    <property type="protein sequence ID" value="AFJ53005.1"/>
    <property type="molecule type" value="Genomic_DNA"/>
</dbReference>
<organism evidence="4">
    <name type="scientific">Linum usitatissimum</name>
    <name type="common">Flax</name>
    <name type="synonym">Linum humile</name>
    <dbReference type="NCBI Taxonomy" id="4006"/>
    <lineage>
        <taxon>Eukaryota</taxon>
        <taxon>Viridiplantae</taxon>
        <taxon>Streptophyta</taxon>
        <taxon>Embryophyta</taxon>
        <taxon>Tracheophyta</taxon>
        <taxon>Spermatophyta</taxon>
        <taxon>Magnoliopsida</taxon>
        <taxon>eudicotyledons</taxon>
        <taxon>Gunneridae</taxon>
        <taxon>Pentapetalae</taxon>
        <taxon>rosids</taxon>
        <taxon>fabids</taxon>
        <taxon>Malpighiales</taxon>
        <taxon>Linaceae</taxon>
        <taxon>Linum</taxon>
    </lineage>
</organism>
<evidence type="ECO:0000256" key="2">
    <source>
        <dbReference type="ARBA" id="ARBA00022676"/>
    </source>
</evidence>
<evidence type="ECO:0000313" key="4">
    <source>
        <dbReference type="EMBL" id="AFJ53005.1"/>
    </source>
</evidence>
<dbReference type="PANTHER" id="PTHR11926:SF1498">
    <property type="entry name" value="GLYCOSYLTRANSFERASE"/>
    <property type="match status" value="1"/>
</dbReference>
<comment type="similarity">
    <text evidence="1">Belongs to the UDP-glycosyltransferase family.</text>
</comment>
<reference evidence="4" key="1">
    <citation type="journal article" date="2012" name="BMC Genomics">
        <title>Phylogenomic analysis of UDP glycosyltransferase 1 multigene family in Linum usitatissimum identified genes with varied expression patterns.</title>
        <authorList>
            <person name="Barvkar V.T."/>
            <person name="Pardeshi V.C."/>
            <person name="Kale S.M."/>
            <person name="Kadoo N.Y."/>
            <person name="Gupta V.S."/>
        </authorList>
    </citation>
    <scope>NUCLEOTIDE SEQUENCE</scope>
</reference>
<dbReference type="GO" id="GO:0080043">
    <property type="term" value="F:quercetin 3-O-glucosyltransferase activity"/>
    <property type="evidence" value="ECO:0007669"/>
    <property type="project" value="TreeGrafter"/>
</dbReference>
<keyword evidence="2" id="KW-0328">Glycosyltransferase</keyword>
<dbReference type="GO" id="GO:0080044">
    <property type="term" value="F:quercetin 7-O-glucosyltransferase activity"/>
    <property type="evidence" value="ECO:0007669"/>
    <property type="project" value="TreeGrafter"/>
</dbReference>
<keyword evidence="3 4" id="KW-0808">Transferase</keyword>
<accession>I2BHA9</accession>
<dbReference type="AlphaFoldDB" id="I2BHA9"/>